<sequence length="366" mass="40354">MAFGRYYNAILINALSDLIIIPNRLVSTNFWLRIFAPQFKRQGWTRHCIFANPKFVAIAKKSFSSTSKHTIQLMDDFSIEKIHLSGATLASILHRASAATGDLHGYLFGHVTLSTHNPLSDDSTTSSATAGPVLAATITSFISLPSHLSLPPPPPHTITNTLLGWFSARRKTALRPSLKDSTTTSALSSSTSHSFTPKNSSLSLPPSLFLLLTTPIQDQLIHTHEYKAFQYRIADKTFEPKSLIIINIGPSFRSHYESFSPYAPFPLVNCDLRGPNAMEEDAKVESLGAIKDQKQLDMCAEGFEIGRLSKLVGSEATHLTAELEELYHKMLAKLDGLSKVVEQGSAKVLEQENNIMKLRYKAAGLE</sequence>
<dbReference type="GO" id="GO:0031593">
    <property type="term" value="F:polyubiquitin modification-dependent protein binding"/>
    <property type="evidence" value="ECO:0007669"/>
    <property type="project" value="TreeGrafter"/>
</dbReference>
<reference evidence="2 3" key="1">
    <citation type="submission" date="2019-12" db="EMBL/GenBank/DDBJ databases">
        <authorList>
            <person name="Alioto T."/>
            <person name="Alioto T."/>
            <person name="Gomez Garrido J."/>
        </authorList>
    </citation>
    <scope>NUCLEOTIDE SEQUENCE [LARGE SCALE GENOMIC DNA]</scope>
</reference>
<gene>
    <name evidence="2" type="ORF">OLEA9_A056326</name>
</gene>
<dbReference type="AlphaFoldDB" id="A0A8S0T6L7"/>
<dbReference type="InterPro" id="IPR023241">
    <property type="entry name" value="FAM175_plant"/>
</dbReference>
<dbReference type="PANTHER" id="PTHR31728:SF5">
    <property type="entry name" value="OS07G0540200 PROTEIN"/>
    <property type="match status" value="1"/>
</dbReference>
<keyword evidence="3" id="KW-1185">Reference proteome</keyword>
<dbReference type="PRINTS" id="PR02054">
    <property type="entry name" value="FAM175PLANT"/>
</dbReference>
<proteinExistence type="predicted"/>
<evidence type="ECO:0000313" key="2">
    <source>
        <dbReference type="EMBL" id="CAA3000912.1"/>
    </source>
</evidence>
<dbReference type="Proteomes" id="UP000594638">
    <property type="component" value="Unassembled WGS sequence"/>
</dbReference>
<evidence type="ECO:0000256" key="1">
    <source>
        <dbReference type="SAM" id="MobiDB-lite"/>
    </source>
</evidence>
<evidence type="ECO:0000313" key="3">
    <source>
        <dbReference type="Proteomes" id="UP000594638"/>
    </source>
</evidence>
<dbReference type="OrthoDB" id="6358435at2759"/>
<feature type="region of interest" description="Disordered" evidence="1">
    <location>
        <begin position="176"/>
        <end position="201"/>
    </location>
</feature>
<dbReference type="Gramene" id="OE9A056326T1">
    <property type="protein sequence ID" value="OE9A056326C1"/>
    <property type="gene ID" value="OE9A056326"/>
</dbReference>
<dbReference type="EMBL" id="CACTIH010005719">
    <property type="protein sequence ID" value="CAA3000912.1"/>
    <property type="molecule type" value="Genomic_DNA"/>
</dbReference>
<dbReference type="InterPro" id="IPR023238">
    <property type="entry name" value="FAM175"/>
</dbReference>
<dbReference type="PANTHER" id="PTHR31728">
    <property type="entry name" value="ABRAXAS FAMILY MEMBER"/>
    <property type="match status" value="1"/>
</dbReference>
<name>A0A8S0T6L7_OLEEU</name>
<comment type="caution">
    <text evidence="2">The sequence shown here is derived from an EMBL/GenBank/DDBJ whole genome shotgun (WGS) entry which is preliminary data.</text>
</comment>
<dbReference type="PRINTS" id="PR02051">
    <property type="entry name" value="PROTEINF175"/>
</dbReference>
<dbReference type="GO" id="GO:0005634">
    <property type="term" value="C:nucleus"/>
    <property type="evidence" value="ECO:0007669"/>
    <property type="project" value="TreeGrafter"/>
</dbReference>
<accession>A0A8S0T6L7</accession>
<dbReference type="Gramene" id="OE9A056326T2">
    <property type="protein sequence ID" value="OE9A056326C2"/>
    <property type="gene ID" value="OE9A056326"/>
</dbReference>
<protein>
    <submittedName>
        <fullName evidence="2">BRCA1-A complex subunit Abraxas</fullName>
    </submittedName>
</protein>
<feature type="compositionally biased region" description="Low complexity" evidence="1">
    <location>
        <begin position="181"/>
        <end position="201"/>
    </location>
</feature>
<organism evidence="2 3">
    <name type="scientific">Olea europaea subsp. europaea</name>
    <dbReference type="NCBI Taxonomy" id="158383"/>
    <lineage>
        <taxon>Eukaryota</taxon>
        <taxon>Viridiplantae</taxon>
        <taxon>Streptophyta</taxon>
        <taxon>Embryophyta</taxon>
        <taxon>Tracheophyta</taxon>
        <taxon>Spermatophyta</taxon>
        <taxon>Magnoliopsida</taxon>
        <taxon>eudicotyledons</taxon>
        <taxon>Gunneridae</taxon>
        <taxon>Pentapetalae</taxon>
        <taxon>asterids</taxon>
        <taxon>lamiids</taxon>
        <taxon>Lamiales</taxon>
        <taxon>Oleaceae</taxon>
        <taxon>Oleeae</taxon>
        <taxon>Olea</taxon>
    </lineage>
</organism>